<dbReference type="InterPro" id="IPR015421">
    <property type="entry name" value="PyrdxlP-dep_Trfase_major"/>
</dbReference>
<reference evidence="9" key="1">
    <citation type="journal article" date="2019" name="Int. J. Syst. Evol. Microbiol.">
        <title>The Global Catalogue of Microorganisms (GCM) 10K type strain sequencing project: providing services to taxonomists for standard genome sequencing and annotation.</title>
        <authorList>
            <consortium name="The Broad Institute Genomics Platform"/>
            <consortium name="The Broad Institute Genome Sequencing Center for Infectious Disease"/>
            <person name="Wu L."/>
            <person name="Ma J."/>
        </authorList>
    </citation>
    <scope>NUCLEOTIDE SEQUENCE [LARGE SCALE GENOMIC DNA]</scope>
    <source>
        <strain evidence="9">JCM 18306</strain>
    </source>
</reference>
<evidence type="ECO:0000256" key="6">
    <source>
        <dbReference type="SAM" id="MobiDB-lite"/>
    </source>
</evidence>
<comment type="similarity">
    <text evidence="2">Belongs to the class-V pyridoxal-phosphate-dependent aminotransferase family. NifS/IscS subfamily.</text>
</comment>
<gene>
    <name evidence="8" type="ORF">GCM10023323_21620</name>
</gene>
<dbReference type="InterPro" id="IPR015424">
    <property type="entry name" value="PyrdxlP-dep_Trfase"/>
</dbReference>
<comment type="similarity">
    <text evidence="5">Belongs to the trans-sulfuration enzymes family.</text>
</comment>
<dbReference type="InterPro" id="IPR015422">
    <property type="entry name" value="PyrdxlP-dep_Trfase_small"/>
</dbReference>
<organism evidence="8 9">
    <name type="scientific">Streptomyces thinghirensis</name>
    <dbReference type="NCBI Taxonomy" id="551547"/>
    <lineage>
        <taxon>Bacteria</taxon>
        <taxon>Bacillati</taxon>
        <taxon>Actinomycetota</taxon>
        <taxon>Actinomycetes</taxon>
        <taxon>Kitasatosporales</taxon>
        <taxon>Streptomycetaceae</taxon>
        <taxon>Streptomyces</taxon>
    </lineage>
</organism>
<comment type="caution">
    <text evidence="8">The sequence shown here is derived from an EMBL/GenBank/DDBJ whole genome shotgun (WGS) entry which is preliminary data.</text>
</comment>
<feature type="domain" description="Aminotransferase class V" evidence="7">
    <location>
        <begin position="1"/>
        <end position="42"/>
    </location>
</feature>
<comment type="cofactor">
    <cofactor evidence="1 5">
        <name>pyridoxal 5'-phosphate</name>
        <dbReference type="ChEBI" id="CHEBI:597326"/>
    </cofactor>
</comment>
<dbReference type="Proteomes" id="UP001499878">
    <property type="component" value="Unassembled WGS sequence"/>
</dbReference>
<feature type="region of interest" description="Disordered" evidence="6">
    <location>
        <begin position="102"/>
        <end position="123"/>
    </location>
</feature>
<dbReference type="EMBL" id="BAABJR010000005">
    <property type="protein sequence ID" value="GAA5207176.1"/>
    <property type="molecule type" value="Genomic_DNA"/>
</dbReference>
<sequence>MSVMAANNETGALQPITELAALAHEHGMLFHRDAARAVGQIPTPRAARAHHYPGLATGARNASWTRRSAARAACSASCWTRMPIRPLRWRIGCACPPLRPASTESSAWSPSHHHHPHGLDPAERAKRGIADSMIRLSVGLEDADDLIADLAQALNAD</sequence>
<evidence type="ECO:0000256" key="1">
    <source>
        <dbReference type="ARBA" id="ARBA00001933"/>
    </source>
</evidence>
<keyword evidence="9" id="KW-1185">Reference proteome</keyword>
<dbReference type="SUPFAM" id="SSF53383">
    <property type="entry name" value="PLP-dependent transferases"/>
    <property type="match status" value="1"/>
</dbReference>
<dbReference type="InterPro" id="IPR000192">
    <property type="entry name" value="Aminotrans_V_dom"/>
</dbReference>
<keyword evidence="3 5" id="KW-0663">Pyridoxal phosphate</keyword>
<evidence type="ECO:0000256" key="4">
    <source>
        <dbReference type="ARBA" id="ARBA00050776"/>
    </source>
</evidence>
<evidence type="ECO:0000259" key="7">
    <source>
        <dbReference type="Pfam" id="PF00266"/>
    </source>
</evidence>
<evidence type="ECO:0000313" key="8">
    <source>
        <dbReference type="EMBL" id="GAA5207176.1"/>
    </source>
</evidence>
<dbReference type="Pfam" id="PF00266">
    <property type="entry name" value="Aminotran_5"/>
    <property type="match status" value="1"/>
</dbReference>
<dbReference type="PANTHER" id="PTHR11601:SF34">
    <property type="entry name" value="CYSTEINE DESULFURASE"/>
    <property type="match status" value="1"/>
</dbReference>
<evidence type="ECO:0000256" key="5">
    <source>
        <dbReference type="RuleBase" id="RU362118"/>
    </source>
</evidence>
<dbReference type="InterPro" id="IPR000277">
    <property type="entry name" value="Cys/Met-Metab_PyrdxlP-dep_enz"/>
</dbReference>
<protein>
    <recommendedName>
        <fullName evidence="7">Aminotransferase class V domain-containing protein</fullName>
    </recommendedName>
</protein>
<dbReference type="PANTHER" id="PTHR11601">
    <property type="entry name" value="CYSTEINE DESULFURYLASE FAMILY MEMBER"/>
    <property type="match status" value="1"/>
</dbReference>
<evidence type="ECO:0000256" key="3">
    <source>
        <dbReference type="ARBA" id="ARBA00022898"/>
    </source>
</evidence>
<comment type="catalytic activity">
    <reaction evidence="4">
        <text>(sulfur carrier)-H + L-cysteine = (sulfur carrier)-SH + L-alanine</text>
        <dbReference type="Rhea" id="RHEA:43892"/>
        <dbReference type="Rhea" id="RHEA-COMP:14737"/>
        <dbReference type="Rhea" id="RHEA-COMP:14739"/>
        <dbReference type="ChEBI" id="CHEBI:29917"/>
        <dbReference type="ChEBI" id="CHEBI:35235"/>
        <dbReference type="ChEBI" id="CHEBI:57972"/>
        <dbReference type="ChEBI" id="CHEBI:64428"/>
        <dbReference type="EC" id="2.8.1.7"/>
    </reaction>
</comment>
<evidence type="ECO:0000313" key="9">
    <source>
        <dbReference type="Proteomes" id="UP001499878"/>
    </source>
</evidence>
<evidence type="ECO:0000256" key="2">
    <source>
        <dbReference type="ARBA" id="ARBA00006490"/>
    </source>
</evidence>
<proteinExistence type="inferred from homology"/>
<dbReference type="Gene3D" id="3.40.640.10">
    <property type="entry name" value="Type I PLP-dependent aspartate aminotransferase-like (Major domain)"/>
    <property type="match status" value="1"/>
</dbReference>
<name>A0ABP9SZ77_9ACTN</name>
<accession>A0ABP9SZ77</accession>
<dbReference type="Gene3D" id="3.90.1150.10">
    <property type="entry name" value="Aspartate Aminotransferase, domain 1"/>
    <property type="match status" value="1"/>
</dbReference>
<dbReference type="Pfam" id="PF01053">
    <property type="entry name" value="Cys_Met_Meta_PP"/>
    <property type="match status" value="1"/>
</dbReference>